<dbReference type="InterPro" id="IPR018247">
    <property type="entry name" value="EF_Hand_1_Ca_BS"/>
</dbReference>
<dbReference type="Pfam" id="PF01596">
    <property type="entry name" value="Methyltransf_3"/>
    <property type="match status" value="1"/>
</dbReference>
<dbReference type="PANTHER" id="PTHR10509:SF14">
    <property type="entry name" value="CAFFEOYL-COA O-METHYLTRANSFERASE 3-RELATED"/>
    <property type="match status" value="1"/>
</dbReference>
<keyword evidence="3" id="KW-0949">S-adenosyl-L-methionine</keyword>
<keyword evidence="2 5" id="KW-0808">Transferase</keyword>
<dbReference type="PANTHER" id="PTHR10509">
    <property type="entry name" value="O-METHYLTRANSFERASE-RELATED"/>
    <property type="match status" value="1"/>
</dbReference>
<dbReference type="GO" id="GO:0008757">
    <property type="term" value="F:S-adenosylmethionine-dependent methyltransferase activity"/>
    <property type="evidence" value="ECO:0007669"/>
    <property type="project" value="TreeGrafter"/>
</dbReference>
<evidence type="ECO:0000256" key="4">
    <source>
        <dbReference type="ARBA" id="ARBA00023453"/>
    </source>
</evidence>
<organism evidence="5 6">
    <name type="scientific">Pyronema omphalodes (strain CBS 100304)</name>
    <name type="common">Pyronema confluens</name>
    <dbReference type="NCBI Taxonomy" id="1076935"/>
    <lineage>
        <taxon>Eukaryota</taxon>
        <taxon>Fungi</taxon>
        <taxon>Dikarya</taxon>
        <taxon>Ascomycota</taxon>
        <taxon>Pezizomycotina</taxon>
        <taxon>Pezizomycetes</taxon>
        <taxon>Pezizales</taxon>
        <taxon>Pyronemataceae</taxon>
        <taxon>Pyronema</taxon>
    </lineage>
</organism>
<protein>
    <submittedName>
        <fullName evidence="5">Similar to O-methyltransferase mdmC acc. no. Q00719</fullName>
    </submittedName>
</protein>
<dbReference type="GO" id="GO:0008171">
    <property type="term" value="F:O-methyltransferase activity"/>
    <property type="evidence" value="ECO:0007669"/>
    <property type="project" value="InterPro"/>
</dbReference>
<evidence type="ECO:0000256" key="2">
    <source>
        <dbReference type="ARBA" id="ARBA00022679"/>
    </source>
</evidence>
<dbReference type="InterPro" id="IPR050362">
    <property type="entry name" value="Cation-dep_OMT"/>
</dbReference>
<dbReference type="Gene3D" id="3.40.50.150">
    <property type="entry name" value="Vaccinia Virus protein VP39"/>
    <property type="match status" value="1"/>
</dbReference>
<dbReference type="InterPro" id="IPR002935">
    <property type="entry name" value="SAM_O-MeTrfase"/>
</dbReference>
<dbReference type="STRING" id="1076935.U4LW84"/>
<proteinExistence type="inferred from homology"/>
<dbReference type="Proteomes" id="UP000018144">
    <property type="component" value="Unassembled WGS sequence"/>
</dbReference>
<keyword evidence="6" id="KW-1185">Reference proteome</keyword>
<dbReference type="OMA" id="VCFEGVF"/>
<accession>U4LW84</accession>
<dbReference type="AlphaFoldDB" id="U4LW84"/>
<evidence type="ECO:0000313" key="6">
    <source>
        <dbReference type="Proteomes" id="UP000018144"/>
    </source>
</evidence>
<evidence type="ECO:0000256" key="1">
    <source>
        <dbReference type="ARBA" id="ARBA00022603"/>
    </source>
</evidence>
<sequence length="241" mass="26899">MHDTISLYPNPIVGADVVGYAIKHSTPLPEVLYQHQKASEDFCEKEQLPAFMMVNELQAQFMLFLAKIQKAKRILEIGTFTGYSALAWAEAVKTQPGGEVVCLDLENKASDFAKEAFEKAGYGDIVKFIGGDAMETIKSLSGTFDIIFIDANKDGYISYLDLTLSLNLLAPGGLIMADNALFKGLPANKKDNPEKNNPRWIDIAAEMDKFNQWVNERVDLENVLLPAFDGIHFLRRKVLKH</sequence>
<dbReference type="eggNOG" id="KOG1663">
    <property type="taxonomic scope" value="Eukaryota"/>
</dbReference>
<evidence type="ECO:0000256" key="3">
    <source>
        <dbReference type="ARBA" id="ARBA00022691"/>
    </source>
</evidence>
<name>U4LW84_PYROM</name>
<comment type="similarity">
    <text evidence="4">Belongs to the class I-like SAM-binding methyltransferase superfamily. Cation-dependent O-methyltransferase family.</text>
</comment>
<dbReference type="SUPFAM" id="SSF53335">
    <property type="entry name" value="S-adenosyl-L-methionine-dependent methyltransferases"/>
    <property type="match status" value="1"/>
</dbReference>
<dbReference type="EMBL" id="HF936048">
    <property type="protein sequence ID" value="CCX33351.1"/>
    <property type="molecule type" value="Genomic_DNA"/>
</dbReference>
<gene>
    <name evidence="5" type="ORF">PCON_01032</name>
</gene>
<reference evidence="5 6" key="1">
    <citation type="journal article" date="2013" name="PLoS Genet.">
        <title>The genome and development-dependent transcriptomes of Pyronema confluens: a window into fungal evolution.</title>
        <authorList>
            <person name="Traeger S."/>
            <person name="Altegoer F."/>
            <person name="Freitag M."/>
            <person name="Gabaldon T."/>
            <person name="Kempken F."/>
            <person name="Kumar A."/>
            <person name="Marcet-Houben M."/>
            <person name="Poggeler S."/>
            <person name="Stajich J.E."/>
            <person name="Nowrousian M."/>
        </authorList>
    </citation>
    <scope>NUCLEOTIDE SEQUENCE [LARGE SCALE GENOMIC DNA]</scope>
    <source>
        <strain evidence="6">CBS 100304</strain>
        <tissue evidence="5">Vegetative mycelium</tissue>
    </source>
</reference>
<keyword evidence="1 5" id="KW-0489">Methyltransferase</keyword>
<evidence type="ECO:0000313" key="5">
    <source>
        <dbReference type="EMBL" id="CCX33351.1"/>
    </source>
</evidence>
<dbReference type="GO" id="GO:0032259">
    <property type="term" value="P:methylation"/>
    <property type="evidence" value="ECO:0007669"/>
    <property type="project" value="UniProtKB-KW"/>
</dbReference>
<dbReference type="PROSITE" id="PS51682">
    <property type="entry name" value="SAM_OMT_I"/>
    <property type="match status" value="1"/>
</dbReference>
<dbReference type="PROSITE" id="PS00018">
    <property type="entry name" value="EF_HAND_1"/>
    <property type="match status" value="1"/>
</dbReference>
<dbReference type="OrthoDB" id="10251242at2759"/>
<dbReference type="CDD" id="cd02440">
    <property type="entry name" value="AdoMet_MTases"/>
    <property type="match status" value="1"/>
</dbReference>
<dbReference type="InterPro" id="IPR029063">
    <property type="entry name" value="SAM-dependent_MTases_sf"/>
</dbReference>